<evidence type="ECO:0000313" key="3">
    <source>
        <dbReference type="EMBL" id="RKP10851.1"/>
    </source>
</evidence>
<evidence type="ECO:0000313" key="4">
    <source>
        <dbReference type="Proteomes" id="UP000271241"/>
    </source>
</evidence>
<name>A0A4P9XYR7_9FUNG</name>
<evidence type="ECO:0000256" key="2">
    <source>
        <dbReference type="SAM" id="Phobius"/>
    </source>
</evidence>
<dbReference type="EMBL" id="KZ992435">
    <property type="protein sequence ID" value="RKP10851.1"/>
    <property type="molecule type" value="Genomic_DNA"/>
</dbReference>
<proteinExistence type="predicted"/>
<reference evidence="4" key="1">
    <citation type="journal article" date="2018" name="Nat. Microbiol.">
        <title>Leveraging single-cell genomics to expand the fungal tree of life.</title>
        <authorList>
            <person name="Ahrendt S.R."/>
            <person name="Quandt C.A."/>
            <person name="Ciobanu D."/>
            <person name="Clum A."/>
            <person name="Salamov A."/>
            <person name="Andreopoulos B."/>
            <person name="Cheng J.F."/>
            <person name="Woyke T."/>
            <person name="Pelin A."/>
            <person name="Henrissat B."/>
            <person name="Reynolds N.K."/>
            <person name="Benny G.L."/>
            <person name="Smith M.E."/>
            <person name="James T.Y."/>
            <person name="Grigoriev I.V."/>
        </authorList>
    </citation>
    <scope>NUCLEOTIDE SEQUENCE [LARGE SCALE GENOMIC DNA]</scope>
    <source>
        <strain evidence="4">RSA 1356</strain>
    </source>
</reference>
<accession>A0A4P9XYR7</accession>
<feature type="transmembrane region" description="Helical" evidence="2">
    <location>
        <begin position="291"/>
        <end position="307"/>
    </location>
</feature>
<dbReference type="Proteomes" id="UP000271241">
    <property type="component" value="Unassembled WGS sequence"/>
</dbReference>
<feature type="region of interest" description="Disordered" evidence="1">
    <location>
        <begin position="369"/>
        <end position="388"/>
    </location>
</feature>
<dbReference type="Pfam" id="PF14494">
    <property type="entry name" value="DUF4436"/>
    <property type="match status" value="1"/>
</dbReference>
<dbReference type="STRING" id="78915.A0A4P9XYR7"/>
<keyword evidence="2" id="KW-0812">Transmembrane</keyword>
<evidence type="ECO:0000256" key="1">
    <source>
        <dbReference type="SAM" id="MobiDB-lite"/>
    </source>
</evidence>
<keyword evidence="2" id="KW-1133">Transmembrane helix</keyword>
<dbReference type="AlphaFoldDB" id="A0A4P9XYR7"/>
<organism evidence="3 4">
    <name type="scientific">Thamnocephalis sphaerospora</name>
    <dbReference type="NCBI Taxonomy" id="78915"/>
    <lineage>
        <taxon>Eukaryota</taxon>
        <taxon>Fungi</taxon>
        <taxon>Fungi incertae sedis</taxon>
        <taxon>Zoopagomycota</taxon>
        <taxon>Zoopagomycotina</taxon>
        <taxon>Zoopagomycetes</taxon>
        <taxon>Zoopagales</taxon>
        <taxon>Sigmoideomycetaceae</taxon>
        <taxon>Thamnocephalis</taxon>
    </lineage>
</organism>
<keyword evidence="2" id="KW-0472">Membrane</keyword>
<gene>
    <name evidence="3" type="ORF">THASP1DRAFT_27390</name>
</gene>
<feature type="transmembrane region" description="Helical" evidence="2">
    <location>
        <begin position="20"/>
        <end position="44"/>
    </location>
</feature>
<protein>
    <recommendedName>
        <fullName evidence="5">DUF4436 domain-containing protein</fullName>
    </recommendedName>
</protein>
<dbReference type="InterPro" id="IPR027948">
    <property type="entry name" value="DUF4436"/>
</dbReference>
<evidence type="ECO:0008006" key="5">
    <source>
        <dbReference type="Google" id="ProtNLM"/>
    </source>
</evidence>
<feature type="transmembrane region" description="Helical" evidence="2">
    <location>
        <begin position="258"/>
        <end position="279"/>
    </location>
</feature>
<feature type="transmembrane region" description="Helical" evidence="2">
    <location>
        <begin position="327"/>
        <end position="346"/>
    </location>
</feature>
<sequence length="388" mass="43045">MAVTALLKRFLRYLRLHPRVRWLVWLAGLAFFYITTVIPVYYMYQSESAKKESFIKRPPYLSGGTPSEAPDATSPLASSYVDIYLTAVAADFNSKQLKVRASFMPTGDLAVGGRSITQHDVIVATNAARSGIQDESGITVPTLLARPVSVIIGTTLIKFTAGQMMDARDVLVPFLEGNQRDYPFDRYPTNVYVTAFTEPVTAANSTGPVEALKARTAVPFQLSFFGSVQSIHFRALPLYDAFTECTLYVRTRRTTTTIIFSLFVCLLMWLLTLSLSGLCTQMLMQGREVQPANMALGITLLFALPGLRNAQPGIPTVGVASDMLAYVWNILLITVYTVVIIAIYIIRWDQPAKEDDMAEQENVVTQTQYSAAETSNYDSTTSKQHTDY</sequence>
<keyword evidence="4" id="KW-1185">Reference proteome</keyword>
<dbReference type="OrthoDB" id="5594013at2759"/>